<feature type="transmembrane region" description="Helical" evidence="2">
    <location>
        <begin position="1658"/>
        <end position="1679"/>
    </location>
</feature>
<feature type="domain" description="EGF-like" evidence="3">
    <location>
        <begin position="691"/>
        <end position="724"/>
    </location>
</feature>
<keyword evidence="2 4" id="KW-0812">Transmembrane</keyword>
<comment type="caution">
    <text evidence="4">The sequence shown here is derived from an EMBL/GenBank/DDBJ whole genome shotgun (WGS) entry which is preliminary data.</text>
</comment>
<dbReference type="RefSeq" id="XP_067760551.1">
    <property type="nucleotide sequence ID" value="XM_067911529.1"/>
</dbReference>
<feature type="transmembrane region" description="Helical" evidence="2">
    <location>
        <begin position="1627"/>
        <end position="1646"/>
    </location>
</feature>
<keyword evidence="2" id="KW-0472">Membrane</keyword>
<sequence length="2085" mass="231598">MILIYGLIFLSSVDDFNQLNKLPGESFILQKDISIQISKESLVNQFSGALSGARRNIKFTNMKGGYLFIESLSGSISNIFILVESDLENSFMLIQKLQGALIYDCQFRIQSDQINHNADITYFESIVNSQFLRCKYTCSCHTIVNKYKVFGISSTIDSLTAKSLEVELLITNAVQVIGLCKILNSQFPVSVSFNVFDIEELYGIAISSPVALKDIQISISGRETGLVYGIAEAVVGLSQSQLYIQMSYNKPASAAQVFGICRQMQGNLKQLQISISIASFSITQAKIHQLAYDIKEKSQISNIAIQSYYSALQNPLQVILLSESNAQNIKILFISINATIKLDQCKLFKVVYFNGDLENVQLSMANFNLTISGGSKGMVQSLGIGQKIIDSQFTNISLIQDIHLSELLSVIQYYPVGQQVNNLQIANASFRNSIFIDYGVETEKSYIHGVAKAIIRSQLQNIIVQNLIQIRNLPINEFQGLSDSINEIHVSFLVLCGSVSIAEKTSISGISKTGQNSEFNDVLINFLINSPQSSSCNILFENAVSNTLTNIVDQIFSTRCAGESTYTSDTSNTMTNIFIMSGTGKQNVVYTVSQSKMSSSSDMAVLLASNNWVIDTTNNKMIHLKNFFTVSSSGDVEDVVAEIPPFTQQRIAISSIINIKNPENLCFDRCQGIFDGNSLICNVEFSGQLCQEFVCPIDFCKDGAKCHQSNGCECPQGKTGTQCEIDNCEFCFGGPNKCEEIQNVLTCKNDQSANCYHGKVTNNLCVCSSGYESINTICDTFECKNSLDCNDGLCINGLCHCFSMFGGISCQFCNIRGQLGCKTTCLKDSCANGAGCVYLSGAAGDWECSVCDFGWKAPFCSECIDGFRKDGNTCIKKCDECLAGDCYFTELCTGPVEDCDIKCFSCNLGILGIKCDMCPAGEHIYQYKCYALEDEKVTNGVCIKVGGSLICLSCSQNYILINDLCVFQCLPSNCINGDCQPDQTCVCRRYALGKYCDSCQPGTGSFLGQCLVLCNTCNGDCYYENDEIICSSCNDNFQGPPCQGCWEGYINIGAQCLEICQKCHGDRCYIDEIGNYKCLGFCDEGYISDGCFTCDTINGYENALDGCYKPCNTCPEGTCFHTFQGILCSSCNGGLTGQQCNICLEGFVFAKSSCRKQVTEDDCYLDSTGTVVCVSCIPGKILVNQKCMIRCVLPECAGECFQDGLSYFCDSCHPQFIHHERKCYPQVINPNGLCFQLNNVLICDCYRGYTGPTCGECKELEQDGSCYYRNDISTGICYNNAAIPLDTFCKECQYNYAMPLCVNCAWGYDLDVKNQCSLCDVGFISSNTLPPNEKALIGADKCLMKCQSCIQGNCFYTADTIQCVACQVGYNIAGNCFQCQHEFVIYGRYCLRAESDSCGKENSGEDYCHTCGPLHESFNCSKCSVEDTFGTECKQHAVIFPGDCYQDASIATCTDRTCLSYDLSQHQCIICQPDRQNILGQCAKNTIPQNDIFRGSCVSIQDTFQCQACQVGWSGVFCQNCAKGFITCECGTESFKRCCCPLLTDENGVCFRSQLGEVLCYYCGSNYKLVSQKCIKLESGTGRLLLMIILPMVVCFFLLLILVFALNISRSKKRRIKAYIRRRTKCIGPHLLFVLLSQALAIIIAIQDVYIDNFFMQISVNIFSMIPFILMLFLFAAPTYTRFFYNLPSHFFLFILSAMLELSFHFVQYQAVTEVSQDFGEQIYKLASPLVTLFMCIFLAGFRFKSQQKLAVFIAIALPIFAQVMYAIQDSQASGYFSESSAWNIIFGQMMVNLAILLNGAQFYLFDLILGKYGEIGAIGRLSLASFLLNTTVGLLNPGEIINSIRQYDIFFSSLCTQIFFNVINVVVMMHISAVEFGINLISSAIWAQFITAVGDYQIARNNSYTISPLAIILQSIALVIVFFSLLYFNIRGSYWHHRDNTKLSEGPVVITGVKAYFEARKDHKQFLTGVTRNKLYEKFIPTTNNQLLKDMQINLTTMKHRNEYASTDQLLPQTIPKSTEDYINYTPRSQVLYIKQYNNQITKLPTKTLNIQIPQLQLATENILQVQVRLDTKLNNIQDIQTPK</sequence>
<organism evidence="4 5">
    <name type="scientific">Spironucleus salmonicida</name>
    <dbReference type="NCBI Taxonomy" id="348837"/>
    <lineage>
        <taxon>Eukaryota</taxon>
        <taxon>Metamonada</taxon>
        <taxon>Diplomonadida</taxon>
        <taxon>Hexamitidae</taxon>
        <taxon>Hexamitinae</taxon>
        <taxon>Spironucleus</taxon>
    </lineage>
</organism>
<keyword evidence="1" id="KW-1015">Disulfide bond</keyword>
<dbReference type="InterPro" id="IPR000742">
    <property type="entry name" value="EGF"/>
</dbReference>
<dbReference type="PROSITE" id="PS50026">
    <property type="entry name" value="EGF_3"/>
    <property type="match status" value="1"/>
</dbReference>
<feature type="transmembrane region" description="Helical" evidence="2">
    <location>
        <begin position="1750"/>
        <end position="1769"/>
    </location>
</feature>
<dbReference type="GeneID" id="94301769"/>
<evidence type="ECO:0000313" key="5">
    <source>
        <dbReference type="Proteomes" id="UP000018208"/>
    </source>
</evidence>
<dbReference type="Gene3D" id="2.10.25.10">
    <property type="entry name" value="Laminin"/>
    <property type="match status" value="1"/>
</dbReference>
<keyword evidence="1" id="KW-0245">EGF-like domain</keyword>
<feature type="transmembrane region" description="Helical" evidence="2">
    <location>
        <begin position="1584"/>
        <end position="1606"/>
    </location>
</feature>
<evidence type="ECO:0000256" key="1">
    <source>
        <dbReference type="PROSITE-ProRule" id="PRU00076"/>
    </source>
</evidence>
<feature type="transmembrane region" description="Helical" evidence="2">
    <location>
        <begin position="1781"/>
        <end position="1806"/>
    </location>
</feature>
<dbReference type="OrthoDB" id="283575at2759"/>
<dbReference type="PROSITE" id="PS00022">
    <property type="entry name" value="EGF_1"/>
    <property type="match status" value="2"/>
</dbReference>
<dbReference type="InterPro" id="IPR002049">
    <property type="entry name" value="LE_dom"/>
</dbReference>
<dbReference type="EMBL" id="AUWU02000008">
    <property type="protein sequence ID" value="KAH0569778.1"/>
    <property type="molecule type" value="Genomic_DNA"/>
</dbReference>
<accession>A0A9P8LKF7</accession>
<dbReference type="Proteomes" id="UP000018208">
    <property type="component" value="Unassembled WGS sequence"/>
</dbReference>
<name>A0A9P8LKF7_9EUKA</name>
<feature type="transmembrane region" description="Helical" evidence="2">
    <location>
        <begin position="1723"/>
        <end position="1743"/>
    </location>
</feature>
<feature type="disulfide bond" evidence="1">
    <location>
        <begin position="714"/>
        <end position="723"/>
    </location>
</feature>
<keyword evidence="5" id="KW-1185">Reference proteome</keyword>
<reference evidence="4 5" key="1">
    <citation type="journal article" date="2014" name="PLoS Genet.">
        <title>The Genome of Spironucleus salmonicida Highlights a Fish Pathogen Adapted to Fluctuating Environments.</title>
        <authorList>
            <person name="Xu F."/>
            <person name="Jerlstrom-Hultqvist J."/>
            <person name="Einarsson E."/>
            <person name="Astvaldsson A."/>
            <person name="Svard S.G."/>
            <person name="Andersson J.O."/>
        </authorList>
    </citation>
    <scope>NUCLEOTIDE SEQUENCE [LARGE SCALE GENOMIC DNA]</scope>
    <source>
        <strain evidence="4 5">ATCC 50377</strain>
    </source>
</reference>
<proteinExistence type="predicted"/>
<evidence type="ECO:0000256" key="2">
    <source>
        <dbReference type="SAM" id="Phobius"/>
    </source>
</evidence>
<protein>
    <submittedName>
        <fullName evidence="4">Transmembrane domain-containing protein</fullName>
    </submittedName>
</protein>
<dbReference type="KEGG" id="ssao:94301769"/>
<keyword evidence="2" id="KW-1133">Transmembrane helix</keyword>
<dbReference type="SMART" id="SM00181">
    <property type="entry name" value="EGF"/>
    <property type="match status" value="12"/>
</dbReference>
<evidence type="ECO:0000259" key="3">
    <source>
        <dbReference type="PROSITE" id="PS50026"/>
    </source>
</evidence>
<feature type="transmembrane region" description="Helical" evidence="2">
    <location>
        <begin position="1691"/>
        <end position="1711"/>
    </location>
</feature>
<evidence type="ECO:0000313" key="4">
    <source>
        <dbReference type="EMBL" id="KAH0569778.1"/>
    </source>
</evidence>
<feature type="transmembrane region" description="Helical" evidence="2">
    <location>
        <begin position="1850"/>
        <end position="1870"/>
    </location>
</feature>
<feature type="transmembrane region" description="Helical" evidence="2">
    <location>
        <begin position="1907"/>
        <end position="1929"/>
    </location>
</feature>
<dbReference type="PROSITE" id="PS01248">
    <property type="entry name" value="EGF_LAM_1"/>
    <property type="match status" value="1"/>
</dbReference>
<comment type="caution">
    <text evidence="1">Lacks conserved residue(s) required for the propagation of feature annotation.</text>
</comment>
<gene>
    <name evidence="4" type="ORF">SS50377_27746</name>
</gene>